<feature type="compositionally biased region" description="Polar residues" evidence="19">
    <location>
        <begin position="1052"/>
        <end position="1070"/>
    </location>
</feature>
<dbReference type="GO" id="GO:0031012">
    <property type="term" value="C:extracellular matrix"/>
    <property type="evidence" value="ECO:0007669"/>
    <property type="project" value="TreeGrafter"/>
</dbReference>
<feature type="binding site" evidence="16">
    <location>
        <position position="227"/>
    </location>
    <ligand>
        <name>Ca(2+)</name>
        <dbReference type="ChEBI" id="CHEBI:29108"/>
        <label>2</label>
    </ligand>
</feature>
<dbReference type="Pfam" id="PF01421">
    <property type="entry name" value="Reprolysin"/>
    <property type="match status" value="1"/>
</dbReference>
<dbReference type="Gene3D" id="2.20.100.10">
    <property type="entry name" value="Thrombospondin type-1 (TSP1) repeat"/>
    <property type="match status" value="7"/>
</dbReference>
<dbReference type="GO" id="GO:0004222">
    <property type="term" value="F:metalloendopeptidase activity"/>
    <property type="evidence" value="ECO:0007669"/>
    <property type="project" value="InterPro"/>
</dbReference>
<keyword evidence="16" id="KW-0106">Calcium</keyword>
<dbReference type="SUPFAM" id="SSF82895">
    <property type="entry name" value="TSP-1 type 1 repeat"/>
    <property type="match status" value="8"/>
</dbReference>
<evidence type="ECO:0000256" key="16">
    <source>
        <dbReference type="PIRSR" id="PIRSR613273-2"/>
    </source>
</evidence>
<evidence type="ECO:0000256" key="14">
    <source>
        <dbReference type="ARBA" id="ARBA00023180"/>
    </source>
</evidence>
<keyword evidence="7" id="KW-0732">Signal</keyword>
<dbReference type="SUPFAM" id="SSF55486">
    <property type="entry name" value="Metalloproteases ('zincins'), catalytic domain"/>
    <property type="match status" value="1"/>
</dbReference>
<gene>
    <name evidence="22" type="primary">adamts7</name>
</gene>
<evidence type="ECO:0000256" key="9">
    <source>
        <dbReference type="ARBA" id="ARBA00022801"/>
    </source>
</evidence>
<dbReference type="InterPro" id="IPR001590">
    <property type="entry name" value="Peptidase_M12B"/>
</dbReference>
<dbReference type="PROSITE" id="PS50900">
    <property type="entry name" value="PLAC"/>
    <property type="match status" value="1"/>
</dbReference>
<keyword evidence="2" id="KW-0964">Secreted</keyword>
<comment type="subcellular location">
    <subcellularLocation>
        <location evidence="1">Secreted</location>
        <location evidence="1">Extracellular space</location>
        <location evidence="1">Extracellular matrix</location>
    </subcellularLocation>
</comment>
<dbReference type="InterPro" id="IPR036383">
    <property type="entry name" value="TSP1_rpt_sf"/>
</dbReference>
<evidence type="ECO:0000256" key="3">
    <source>
        <dbReference type="ARBA" id="ARBA00022530"/>
    </source>
</evidence>
<feature type="disulfide bond" evidence="17">
    <location>
        <begin position="547"/>
        <end position="559"/>
    </location>
</feature>
<keyword evidence="14" id="KW-0325">Glycoprotein</keyword>
<dbReference type="InterPro" id="IPR002870">
    <property type="entry name" value="Peptidase_M12B_N"/>
</dbReference>
<dbReference type="GO" id="GO:0006508">
    <property type="term" value="P:proteolysis"/>
    <property type="evidence" value="ECO:0007669"/>
    <property type="project" value="UniProtKB-KW"/>
</dbReference>
<evidence type="ECO:0000256" key="2">
    <source>
        <dbReference type="ARBA" id="ARBA00022525"/>
    </source>
</evidence>
<protein>
    <submittedName>
        <fullName evidence="22">ADAM metallopeptidase with thrombospondin type 1 motif 7</fullName>
    </submittedName>
</protein>
<feature type="binding site" evidence="16">
    <location>
        <position position="432"/>
    </location>
    <ligand>
        <name>Ca(2+)</name>
        <dbReference type="ChEBI" id="CHEBI:29108"/>
        <label>2</label>
    </ligand>
</feature>
<dbReference type="Pfam" id="PF05986">
    <property type="entry name" value="ADAMTS_spacer1"/>
    <property type="match status" value="1"/>
</dbReference>
<evidence type="ECO:0000256" key="18">
    <source>
        <dbReference type="PROSITE-ProRule" id="PRU00276"/>
    </source>
</evidence>
<keyword evidence="9" id="KW-0378">Hydrolase</keyword>
<evidence type="ECO:0000256" key="19">
    <source>
        <dbReference type="SAM" id="MobiDB-lite"/>
    </source>
</evidence>
<dbReference type="PROSITE" id="PS50092">
    <property type="entry name" value="TSP1"/>
    <property type="match status" value="8"/>
</dbReference>
<evidence type="ECO:0000256" key="15">
    <source>
        <dbReference type="PIRSR" id="PIRSR613273-1"/>
    </source>
</evidence>
<dbReference type="CDD" id="cd04273">
    <property type="entry name" value="ZnMc_ADAMTS_like"/>
    <property type="match status" value="1"/>
</dbReference>
<evidence type="ECO:0000256" key="12">
    <source>
        <dbReference type="ARBA" id="ARBA00023145"/>
    </source>
</evidence>
<feature type="active site" evidence="15 18">
    <location>
        <position position="371"/>
    </location>
</feature>
<evidence type="ECO:0000256" key="11">
    <source>
        <dbReference type="ARBA" id="ARBA00023049"/>
    </source>
</evidence>
<keyword evidence="3" id="KW-0272">Extracellular matrix</keyword>
<keyword evidence="12" id="KW-0865">Zymogen</keyword>
<dbReference type="InterPro" id="IPR000884">
    <property type="entry name" value="TSP1_rpt"/>
</dbReference>
<feature type="domain" description="Peptidase M12B" evidence="20">
    <location>
        <begin position="224"/>
        <end position="434"/>
    </location>
</feature>
<dbReference type="FunFam" id="2.20.100.10:FF:000005">
    <property type="entry name" value="ADAM metallopeptidase with thrombospondin type 1 motif 9"/>
    <property type="match status" value="3"/>
</dbReference>
<dbReference type="Ensembl" id="ENSTRUT00000042905.3">
    <property type="protein sequence ID" value="ENSTRUP00000042761.3"/>
    <property type="gene ID" value="ENSTRUG00000016709.3"/>
</dbReference>
<keyword evidence="13 17" id="KW-1015">Disulfide bond</keyword>
<dbReference type="InterPro" id="IPR010294">
    <property type="entry name" value="ADAMTS_spacer1"/>
</dbReference>
<keyword evidence="5" id="KW-0165">Cleavage on pair of basic residues</keyword>
<dbReference type="Proteomes" id="UP000005226">
    <property type="component" value="Chromosome 13"/>
</dbReference>
<keyword evidence="8" id="KW-0677">Repeat</keyword>
<dbReference type="InterPro" id="IPR041645">
    <property type="entry name" value="ADAMTS_CR_2"/>
</dbReference>
<comment type="cofactor">
    <cofactor evidence="16">
        <name>Zn(2+)</name>
        <dbReference type="ChEBI" id="CHEBI:29105"/>
    </cofactor>
    <text evidence="16">Binds 1 zinc ion per subunit.</text>
</comment>
<feature type="region of interest" description="Disordered" evidence="19">
    <location>
        <begin position="1048"/>
        <end position="1084"/>
    </location>
</feature>
<feature type="disulfide bond" evidence="17">
    <location>
        <begin position="387"/>
        <end position="413"/>
    </location>
</feature>
<feature type="disulfide bond" evidence="17">
    <location>
        <begin position="329"/>
        <end position="336"/>
    </location>
</feature>
<feature type="binding site" evidence="16">
    <location>
        <position position="311"/>
    </location>
    <ligand>
        <name>Ca(2+)</name>
        <dbReference type="ChEBI" id="CHEBI:29108"/>
        <label>2</label>
    </ligand>
</feature>
<feature type="binding site" evidence="16 18">
    <location>
        <position position="374"/>
    </location>
    <ligand>
        <name>Zn(2+)</name>
        <dbReference type="ChEBI" id="CHEBI:29105"/>
        <note>catalytic</note>
    </ligand>
</feature>
<dbReference type="Pfam" id="PF01562">
    <property type="entry name" value="Pep_M12B_propep"/>
    <property type="match status" value="1"/>
</dbReference>
<feature type="disulfide bond" evidence="17">
    <location>
        <begin position="536"/>
        <end position="574"/>
    </location>
</feature>
<reference evidence="22" key="2">
    <citation type="submission" date="2025-08" db="UniProtKB">
        <authorList>
            <consortium name="Ensembl"/>
        </authorList>
    </citation>
    <scope>IDENTIFICATION</scope>
</reference>
<evidence type="ECO:0000256" key="6">
    <source>
        <dbReference type="ARBA" id="ARBA00022723"/>
    </source>
</evidence>
<dbReference type="Gene3D" id="2.60.120.830">
    <property type="match status" value="1"/>
</dbReference>
<evidence type="ECO:0000259" key="21">
    <source>
        <dbReference type="PROSITE" id="PS50900"/>
    </source>
</evidence>
<proteinExistence type="predicted"/>
<name>H2V0N1_TAKRU</name>
<dbReference type="Gene3D" id="3.40.390.10">
    <property type="entry name" value="Collagenase (Catalytic Domain)"/>
    <property type="match status" value="1"/>
</dbReference>
<keyword evidence="11" id="KW-0482">Metalloprotease</keyword>
<keyword evidence="10 16" id="KW-0862">Zinc</keyword>
<dbReference type="InterPro" id="IPR013273">
    <property type="entry name" value="ADAMTS/ADAMTS-like"/>
</dbReference>
<feature type="disulfide bond" evidence="17">
    <location>
        <begin position="532"/>
        <end position="569"/>
    </location>
</feature>
<feature type="disulfide bond" evidence="17">
    <location>
        <begin position="498"/>
        <end position="509"/>
    </location>
</feature>
<comment type="caution">
    <text evidence="18">Lacks conserved residue(s) required for the propagation of feature annotation.</text>
</comment>
<evidence type="ECO:0000256" key="7">
    <source>
        <dbReference type="ARBA" id="ARBA00022729"/>
    </source>
</evidence>
<feature type="region of interest" description="Disordered" evidence="19">
    <location>
        <begin position="1091"/>
        <end position="1110"/>
    </location>
</feature>
<feature type="binding site" evidence="16 18">
    <location>
        <position position="380"/>
    </location>
    <ligand>
        <name>Zn(2+)</name>
        <dbReference type="ChEBI" id="CHEBI:29105"/>
        <note>catalytic</note>
    </ligand>
</feature>
<feature type="disulfide bond" evidence="17">
    <location>
        <begin position="467"/>
        <end position="485"/>
    </location>
</feature>
<feature type="disulfide bond" evidence="17">
    <location>
        <begin position="348"/>
        <end position="429"/>
    </location>
</feature>
<feature type="disulfide bond" evidence="17">
    <location>
        <begin position="456"/>
        <end position="479"/>
    </location>
</feature>
<dbReference type="PANTHER" id="PTHR13723:SF142">
    <property type="entry name" value="A DISINTEGRIN AND METALLOPROTEINASE WITH THROMBOSPONDIN MOTIFS 7"/>
    <property type="match status" value="1"/>
</dbReference>
<organism evidence="22 23">
    <name type="scientific">Takifugu rubripes</name>
    <name type="common">Japanese pufferfish</name>
    <name type="synonym">Fugu rubripes</name>
    <dbReference type="NCBI Taxonomy" id="31033"/>
    <lineage>
        <taxon>Eukaryota</taxon>
        <taxon>Metazoa</taxon>
        <taxon>Chordata</taxon>
        <taxon>Craniata</taxon>
        <taxon>Vertebrata</taxon>
        <taxon>Euteleostomi</taxon>
        <taxon>Actinopterygii</taxon>
        <taxon>Neopterygii</taxon>
        <taxon>Teleostei</taxon>
        <taxon>Neoteleostei</taxon>
        <taxon>Acanthomorphata</taxon>
        <taxon>Eupercaria</taxon>
        <taxon>Tetraodontiformes</taxon>
        <taxon>Tetradontoidea</taxon>
        <taxon>Tetraodontidae</taxon>
        <taxon>Takifugu</taxon>
    </lineage>
</organism>
<evidence type="ECO:0000313" key="22">
    <source>
        <dbReference type="Ensembl" id="ENSTRUP00000042761.3"/>
    </source>
</evidence>
<dbReference type="SMART" id="SM00608">
    <property type="entry name" value="ACR"/>
    <property type="match status" value="1"/>
</dbReference>
<keyword evidence="6 16" id="KW-0479">Metal-binding</keyword>
<keyword evidence="23" id="KW-1185">Reference proteome</keyword>
<evidence type="ECO:0000256" key="8">
    <source>
        <dbReference type="ARBA" id="ARBA00022737"/>
    </source>
</evidence>
<sequence length="1444" mass="160469">MNALSAMSQLPFLSHGFVTHLLFPPWFSTERLLLDLPQYDVVHPTRVDARGHFLSNFLSHHARRVQRREAPEGSANMDRVFYQLWHSNHSLRFNLTLNTHLLAPGFLTERRYGGLEGAKMQTAASSQCHFLGEVWDEDSVKGSAAISTCDGLTGLFRLSKEEFFIQPLQKSTLETSAPQAHAIYKRHVTSPSWNPSLKLHRERWERRRLRKRRRIRQRSVSKEKWVETLVVADPKMVEYHGSTAVENYILAVMNIVSGLFGDASIGNAINVVVVRLILLEQDEDDLKITHHADNSLHSFCKWQKKLNMKGDDHPLHHDVSVLLTRKDICAAINMPCETLGLSHVAGMCQAHRSCSISEDTGLPVAFTVAHELGHNFGIQHDGNGNDCEPVGKRPFVMSPQLLYGTSLPQWSRCSREYITRFLDRGWGWCLDDAPVKDKHSWNSVLPGVVYTAVHQCRLQYGPSSRLCDDMDNVCSTLWCTVGTTCHSKLDGAVDGTSCGEDKWCFRGECLHVGHQPAMINGGWGSWSEWSACSRTCGAGVQNAHRDCDNPVPKYRGTYCLGERRRYKICNITPCPQEVPTFRDVQCGHFNVLPYKGTFYKWETVFNKASPCELHCRPLNENFSEKLRDAVTDGTLCYEGNKSRDMCINGICMVGCDYVVESSAVEDRCGVCNGDGSTCTTVRRTFEESEGLGYVDIGLIPEGARDIRIEEVAEAGNFLALRSDNPNKYFLNGGWTIQWNGDYKAAGTIFTYERTRHLENLTSPGPTTEPLWIQLLFQEPNPGVRYEYTINRNTSGNNSLPTSSFSWKFGSWTECSATCGAGVQRQIVHCVERTTGIVEEHWCDPLTRPDDNQTSCQKDPCPAVWWIGKWQKCSASCGGLGQTKRTVLCIQAVSAEEQKALPSRECEHVPKPASLSSCNTHIPCPADWTAGNWSKCSLTCGSGVRRRNITCSRNTGIDCDPQKKPTAVAICSIQDCPQEVDNYGDWSGSGWSSNDVLNEINSISDLKPPPRYNHSDFSPTYATGRYSWDTDFNPTTASLSEEYMPTPLPYLQISGNHQASDISTSSGTATEPPTALEGATQVSPADLLPAVRKYDPTEPPSAERGGAEFSPQASWLDLEALDETPMPVMVTERSIGLPSAHPDPPTSTRPAVFWPTLLPTSVQTTASPQGTFSGYWITGNWSACSTSCGLGAIWRALSCSSGSDSDCDPAKRPAPAQRCYLRPCASWKVQEWSKCSRNCGGGAKTREVTCIDMRDERSLRPFHCRAVSSRPQTHLSCNLQPCLDWYASSWGQCSEVCGGGEQQRVVTCPEEDRCDLDLQPSRIQSCNNQLCVQWLTGSWGQCSTSCGGGVQRRLIKCINTKAETEVDASKCDHDLQPASTQKCNVQKCERTSSGPVCVRDRLTSRFCKTLLWLGRCQLPNIRAQCCKTCSQPPPQARTLSGFLCL</sequence>
<feature type="binding site" evidence="16">
    <location>
        <position position="311"/>
    </location>
    <ligand>
        <name>Ca(2+)</name>
        <dbReference type="ChEBI" id="CHEBI:29108"/>
        <label>1</label>
    </ligand>
</feature>
<evidence type="ECO:0000256" key="10">
    <source>
        <dbReference type="ARBA" id="ARBA00022833"/>
    </source>
</evidence>
<accession>H2V0N1</accession>
<dbReference type="InterPro" id="IPR045371">
    <property type="entry name" value="ADAMTS_CR_3"/>
</dbReference>
<evidence type="ECO:0000256" key="4">
    <source>
        <dbReference type="ARBA" id="ARBA00022670"/>
    </source>
</evidence>
<dbReference type="FunFam" id="2.20.100.10:FF:000006">
    <property type="entry name" value="A disintegrin and metalloproteinase with thrombospondin motifs 1"/>
    <property type="match status" value="1"/>
</dbReference>
<dbReference type="MEROPS" id="M12.231"/>
<dbReference type="SMART" id="SM00209">
    <property type="entry name" value="TSP1"/>
    <property type="match status" value="8"/>
</dbReference>
<feature type="binding site" evidence="16">
    <location>
        <position position="429"/>
    </location>
    <ligand>
        <name>Ca(2+)</name>
        <dbReference type="ChEBI" id="CHEBI:29108"/>
        <label>1</label>
    </ligand>
</feature>
<dbReference type="InterPro" id="IPR006586">
    <property type="entry name" value="ADAM_Cys-rich"/>
</dbReference>
<dbReference type="GO" id="GO:0046872">
    <property type="term" value="F:metal ion binding"/>
    <property type="evidence" value="ECO:0007669"/>
    <property type="project" value="UniProtKB-KW"/>
</dbReference>
<dbReference type="Pfam" id="PF17771">
    <property type="entry name" value="ADAMTS_CR_2"/>
    <property type="match status" value="1"/>
</dbReference>
<evidence type="ECO:0000256" key="17">
    <source>
        <dbReference type="PIRSR" id="PIRSR613273-3"/>
    </source>
</evidence>
<evidence type="ECO:0000313" key="23">
    <source>
        <dbReference type="Proteomes" id="UP000005226"/>
    </source>
</evidence>
<feature type="disulfide bond" evidence="17">
    <location>
        <begin position="300"/>
        <end position="354"/>
    </location>
</feature>
<dbReference type="Pfam" id="PF19236">
    <property type="entry name" value="ADAMTS_CR_3"/>
    <property type="match status" value="1"/>
</dbReference>
<feature type="disulfide bond" evidence="17">
    <location>
        <begin position="474"/>
        <end position="504"/>
    </location>
</feature>
<dbReference type="Pfam" id="PF00090">
    <property type="entry name" value="TSP_1"/>
    <property type="match status" value="1"/>
</dbReference>
<reference evidence="22 23" key="1">
    <citation type="journal article" date="2011" name="Genome Biol. Evol.">
        <title>Integration of the genetic map and genome assembly of fugu facilitates insights into distinct features of genome evolution in teleosts and mammals.</title>
        <authorList>
            <person name="Kai W."/>
            <person name="Kikuchi K."/>
            <person name="Tohari S."/>
            <person name="Chew A.K."/>
            <person name="Tay A."/>
            <person name="Fujiwara A."/>
            <person name="Hosoya S."/>
            <person name="Suetake H."/>
            <person name="Naruse K."/>
            <person name="Brenner S."/>
            <person name="Suzuki Y."/>
            <person name="Venkatesh B."/>
        </authorList>
    </citation>
    <scope>NUCLEOTIDE SEQUENCE [LARGE SCALE GENOMIC DNA]</scope>
</reference>
<keyword evidence="4" id="KW-0645">Protease</keyword>
<feature type="binding site" evidence="16">
    <location>
        <position position="318"/>
    </location>
    <ligand>
        <name>Ca(2+)</name>
        <dbReference type="ChEBI" id="CHEBI:29108"/>
        <label>1</label>
    </ligand>
</feature>
<feature type="binding site" evidence="16 18">
    <location>
        <position position="370"/>
    </location>
    <ligand>
        <name>Zn(2+)</name>
        <dbReference type="ChEBI" id="CHEBI:29105"/>
        <note>catalytic</note>
    </ligand>
</feature>
<feature type="binding site" evidence="16">
    <location>
        <position position="432"/>
    </location>
    <ligand>
        <name>Ca(2+)</name>
        <dbReference type="ChEBI" id="CHEBI:29108"/>
        <label>1</label>
    </ligand>
</feature>
<evidence type="ECO:0000256" key="1">
    <source>
        <dbReference type="ARBA" id="ARBA00004498"/>
    </source>
</evidence>
<dbReference type="InterPro" id="IPR010909">
    <property type="entry name" value="PLAC"/>
</dbReference>
<dbReference type="PANTHER" id="PTHR13723">
    <property type="entry name" value="ADAMTS A DISINTEGRIN AND METALLOPROTEASE WITH THROMBOSPONDIN MOTIFS PROTEASE"/>
    <property type="match status" value="1"/>
</dbReference>
<feature type="domain" description="PLAC" evidence="21">
    <location>
        <begin position="1392"/>
        <end position="1432"/>
    </location>
</feature>
<dbReference type="GO" id="GO:0030198">
    <property type="term" value="P:extracellular matrix organization"/>
    <property type="evidence" value="ECO:0007669"/>
    <property type="project" value="InterPro"/>
</dbReference>
<dbReference type="Gene3D" id="3.40.1620.60">
    <property type="match status" value="1"/>
</dbReference>
<feature type="binding site" evidence="16">
    <location>
        <position position="227"/>
    </location>
    <ligand>
        <name>Ca(2+)</name>
        <dbReference type="ChEBI" id="CHEBI:29108"/>
        <label>1</label>
    </ligand>
</feature>
<dbReference type="PRINTS" id="PR01857">
    <property type="entry name" value="ADAMTSFAMILY"/>
</dbReference>
<dbReference type="InterPro" id="IPR024079">
    <property type="entry name" value="MetalloPept_cat_dom_sf"/>
</dbReference>
<evidence type="ECO:0000256" key="13">
    <source>
        <dbReference type="ARBA" id="ARBA00023157"/>
    </source>
</evidence>
<dbReference type="GeneTree" id="ENSGT00940000159819"/>
<dbReference type="Pfam" id="PF19030">
    <property type="entry name" value="TSP1_ADAMTS"/>
    <property type="match status" value="7"/>
</dbReference>
<evidence type="ECO:0000256" key="5">
    <source>
        <dbReference type="ARBA" id="ARBA00022685"/>
    </source>
</evidence>
<dbReference type="InterPro" id="IPR050439">
    <property type="entry name" value="ADAMTS_ADAMTS-like"/>
</dbReference>
<dbReference type="PROSITE" id="PS50215">
    <property type="entry name" value="ADAM_MEPRO"/>
    <property type="match status" value="1"/>
</dbReference>
<dbReference type="FunFam" id="3.40.390.10:FF:000001">
    <property type="entry name" value="A disintegrin and metalloproteinase with thrombospondin motifs 1"/>
    <property type="match status" value="1"/>
</dbReference>
<evidence type="ECO:0000259" key="20">
    <source>
        <dbReference type="PROSITE" id="PS50215"/>
    </source>
</evidence>
<dbReference type="FunFam" id="2.60.120.830:FF:000001">
    <property type="entry name" value="A disintegrin and metalloproteinase with thrombospondin motifs 1"/>
    <property type="match status" value="1"/>
</dbReference>
<reference evidence="22" key="3">
    <citation type="submission" date="2025-09" db="UniProtKB">
        <authorList>
            <consortium name="Ensembl"/>
        </authorList>
    </citation>
    <scope>IDENTIFICATION</scope>
</reference>